<reference evidence="2" key="1">
    <citation type="submission" date="2022-06" db="EMBL/GenBank/DDBJ databases">
        <title>Sequencing the genomes of 1000 actinobacteria strains.</title>
        <authorList>
            <person name="Klenk H.-P."/>
        </authorList>
    </citation>
    <scope>NUCLEOTIDE SEQUENCE</scope>
    <source>
        <strain evidence="2">DSM 46694</strain>
    </source>
</reference>
<feature type="domain" description="RNA polymerase sigma-70 region 2" evidence="1">
    <location>
        <begin position="2"/>
        <end position="33"/>
    </location>
</feature>
<name>A0A9X2GL91_9ACTN</name>
<organism evidence="2 3">
    <name type="scientific">Nonomuraea thailandensis</name>
    <dbReference type="NCBI Taxonomy" id="1188745"/>
    <lineage>
        <taxon>Bacteria</taxon>
        <taxon>Bacillati</taxon>
        <taxon>Actinomycetota</taxon>
        <taxon>Actinomycetes</taxon>
        <taxon>Streptosporangiales</taxon>
        <taxon>Streptosporangiaceae</taxon>
        <taxon>Nonomuraea</taxon>
    </lineage>
</organism>
<protein>
    <recommendedName>
        <fullName evidence="1">RNA polymerase sigma-70 region 2 domain-containing protein</fullName>
    </recommendedName>
</protein>
<dbReference type="SUPFAM" id="SSF88946">
    <property type="entry name" value="Sigma2 domain of RNA polymerase sigma factors"/>
    <property type="match status" value="1"/>
</dbReference>
<dbReference type="GO" id="GO:0006352">
    <property type="term" value="P:DNA-templated transcription initiation"/>
    <property type="evidence" value="ECO:0007669"/>
    <property type="project" value="InterPro"/>
</dbReference>
<dbReference type="AlphaFoldDB" id="A0A9X2GL91"/>
<dbReference type="InterPro" id="IPR007627">
    <property type="entry name" value="RNA_pol_sigma70_r2"/>
</dbReference>
<comment type="caution">
    <text evidence="2">The sequence shown here is derived from an EMBL/GenBank/DDBJ whole genome shotgun (WGS) entry which is preliminary data.</text>
</comment>
<keyword evidence="3" id="KW-1185">Reference proteome</keyword>
<sequence>MHDAEDAVQETLDRAWRSLARYEDRGSIRPWLYNCRAVADPSSPGTAECTAATTAAAARRCCPS</sequence>
<accession>A0A9X2GL91</accession>
<evidence type="ECO:0000313" key="2">
    <source>
        <dbReference type="EMBL" id="MCP2359855.1"/>
    </source>
</evidence>
<gene>
    <name evidence="2" type="ORF">HD597_006875</name>
</gene>
<dbReference type="GO" id="GO:0003700">
    <property type="term" value="F:DNA-binding transcription factor activity"/>
    <property type="evidence" value="ECO:0007669"/>
    <property type="project" value="InterPro"/>
</dbReference>
<dbReference type="Proteomes" id="UP001139648">
    <property type="component" value="Unassembled WGS sequence"/>
</dbReference>
<evidence type="ECO:0000259" key="1">
    <source>
        <dbReference type="Pfam" id="PF04542"/>
    </source>
</evidence>
<dbReference type="EMBL" id="JAMZEB010000002">
    <property type="protein sequence ID" value="MCP2359855.1"/>
    <property type="molecule type" value="Genomic_DNA"/>
</dbReference>
<dbReference type="Pfam" id="PF04542">
    <property type="entry name" value="Sigma70_r2"/>
    <property type="match status" value="1"/>
</dbReference>
<evidence type="ECO:0000313" key="3">
    <source>
        <dbReference type="Proteomes" id="UP001139648"/>
    </source>
</evidence>
<dbReference type="Gene3D" id="1.10.1740.10">
    <property type="match status" value="1"/>
</dbReference>
<proteinExistence type="predicted"/>
<dbReference type="InterPro" id="IPR013325">
    <property type="entry name" value="RNA_pol_sigma_r2"/>
</dbReference>